<name>A0A7S1B1I8_NOCSC</name>
<dbReference type="InterPro" id="IPR043519">
    <property type="entry name" value="NT_sf"/>
</dbReference>
<dbReference type="SUPFAM" id="SSF81301">
    <property type="entry name" value="Nucleotidyltransferase"/>
    <property type="match status" value="1"/>
</dbReference>
<evidence type="ECO:0000259" key="2">
    <source>
        <dbReference type="Pfam" id="PF22600"/>
    </source>
</evidence>
<proteinExistence type="predicted"/>
<dbReference type="AlphaFoldDB" id="A0A7S1B1I8"/>
<sequence>MHARAVRLSRAGVRVADRSHFQALTSELEQHDLSVQPPAEQYERKRWLLDTLRPVLAKHTGGDLHVFGSCANGFWVKGSDIDTCLMIKRCQQRASCLTKLRLVQCLVRREKIGAVQVVPARVPVAKILDENSEEMGDLCVNNVAAIENTTFVATFASLDPRVPPLGRFIKHWAKLRGINERSQGTLSTYTLILQLFYFLQTRSHPVLPRFLQILHPDLPDDADGVNAAPAPTGSGGASASSGLGKWTEMLGELRPLPFNTDVEQILRTFTTQNDESLGELIFKFFALFGGDCFHGGSEGRTVTVSDAGCEPNDLGVLVLKCPLTWKNVNPMTIDVWQSVHSEFRRAAELLQQGASLADLCEPVTVNPSARTHH</sequence>
<dbReference type="PANTHER" id="PTHR12271">
    <property type="entry name" value="POLY A POLYMERASE CID PAP -RELATED"/>
    <property type="match status" value="1"/>
</dbReference>
<reference evidence="3" key="1">
    <citation type="submission" date="2021-01" db="EMBL/GenBank/DDBJ databases">
        <authorList>
            <person name="Corre E."/>
            <person name="Pelletier E."/>
            <person name="Niang G."/>
            <person name="Scheremetjew M."/>
            <person name="Finn R."/>
            <person name="Kale V."/>
            <person name="Holt S."/>
            <person name="Cochrane G."/>
            <person name="Meng A."/>
            <person name="Brown T."/>
            <person name="Cohen L."/>
        </authorList>
    </citation>
    <scope>NUCLEOTIDE SEQUENCE</scope>
</reference>
<dbReference type="GO" id="GO:0016779">
    <property type="term" value="F:nucleotidyltransferase activity"/>
    <property type="evidence" value="ECO:0007669"/>
    <property type="project" value="TreeGrafter"/>
</dbReference>
<organism evidence="3">
    <name type="scientific">Noctiluca scintillans</name>
    <name type="common">Sea sparkle</name>
    <name type="synonym">Red tide dinoflagellate</name>
    <dbReference type="NCBI Taxonomy" id="2966"/>
    <lineage>
        <taxon>Eukaryota</taxon>
        <taxon>Sar</taxon>
        <taxon>Alveolata</taxon>
        <taxon>Dinophyceae</taxon>
        <taxon>Noctilucales</taxon>
        <taxon>Noctilucaceae</taxon>
        <taxon>Noctiluca</taxon>
    </lineage>
</organism>
<feature type="compositionally biased region" description="Low complexity" evidence="1">
    <location>
        <begin position="227"/>
        <end position="241"/>
    </location>
</feature>
<dbReference type="Gene3D" id="3.30.460.10">
    <property type="entry name" value="Beta Polymerase, domain 2"/>
    <property type="match status" value="1"/>
</dbReference>
<evidence type="ECO:0000256" key="1">
    <source>
        <dbReference type="SAM" id="MobiDB-lite"/>
    </source>
</evidence>
<gene>
    <name evidence="3" type="ORF">NSCI0253_LOCUS45960</name>
</gene>
<dbReference type="EMBL" id="HBFQ01064782">
    <property type="protein sequence ID" value="CAD8871603.1"/>
    <property type="molecule type" value="Transcribed_RNA"/>
</dbReference>
<dbReference type="CDD" id="cd05402">
    <property type="entry name" value="NT_PAP_TUTase"/>
    <property type="match status" value="1"/>
</dbReference>
<feature type="domain" description="Poly(A) RNA polymerase mitochondrial-like central palm" evidence="2">
    <location>
        <begin position="24"/>
        <end position="156"/>
    </location>
</feature>
<dbReference type="InterPro" id="IPR054708">
    <property type="entry name" value="MTPAP-like_central"/>
</dbReference>
<feature type="region of interest" description="Disordered" evidence="1">
    <location>
        <begin position="222"/>
        <end position="241"/>
    </location>
</feature>
<dbReference type="SUPFAM" id="SSF81631">
    <property type="entry name" value="PAP/OAS1 substrate-binding domain"/>
    <property type="match status" value="1"/>
</dbReference>
<dbReference type="PANTHER" id="PTHR12271:SF40">
    <property type="entry name" value="POLY(A) RNA POLYMERASE GLD2"/>
    <property type="match status" value="1"/>
</dbReference>
<protein>
    <recommendedName>
        <fullName evidence="2">Poly(A) RNA polymerase mitochondrial-like central palm domain-containing protein</fullName>
    </recommendedName>
</protein>
<accession>A0A7S1B1I8</accession>
<dbReference type="Gene3D" id="1.10.1410.10">
    <property type="match status" value="1"/>
</dbReference>
<dbReference type="Pfam" id="PF22600">
    <property type="entry name" value="MTPAP-like_central"/>
    <property type="match status" value="1"/>
</dbReference>
<evidence type="ECO:0000313" key="3">
    <source>
        <dbReference type="EMBL" id="CAD8871603.1"/>
    </source>
</evidence>
<dbReference type="GO" id="GO:0031123">
    <property type="term" value="P:RNA 3'-end processing"/>
    <property type="evidence" value="ECO:0007669"/>
    <property type="project" value="TreeGrafter"/>
</dbReference>